<sequence>MPSSTNTTYTAIKAERLFHLSSILRRAKERQNTITVAFRRTLQPSHSARRRANQIGLSINITKAVNCPQGAVSRELLPVLDFTPIPGEPIPRAASEELRGVYGHSVTHVHPIGHGRPNAKPKPVIPRIVIPSVYDARRQPRPSSVPMDVTNDFDIHALELTGLSAQPVSASQSQSSALSFPSAVTDPLAGAPSALRYSTHLNPHHDERTSTRFPRPSSISSTTDPILSHVHDFKMPMDHLIRDCDTIAKPTVSYATAPATRHDSIRDEPSTRAYRHSYGAAQPSSSMVAATDFTGTHNLDSSFYTAGTGVTRAAPRSVDSVYETGTRIRPANHRELPSNRNRHRLYDNDSNNERDNHPLMEMEVPLFSFSDAICEVERTRDSDNEEGYWSASESIESVSTGSQYSQPSATCSNDGTSSSSSSSSEPVTPVDLDLDMDVSPLNLPSPPQGLRAKRKSADSELFNEDDGFWFSFGVDDLDGYDWDGPKPPKYIRKQLNWSQSKHTSSSRHSRPRSSPSDSLDVKVVGSRSGQSPLTFPVSPLV</sequence>
<feature type="region of interest" description="Disordered" evidence="1">
    <location>
        <begin position="380"/>
        <end position="457"/>
    </location>
</feature>
<evidence type="ECO:0000313" key="2">
    <source>
        <dbReference type="EMBL" id="KAF5361653.1"/>
    </source>
</evidence>
<comment type="caution">
    <text evidence="2">The sequence shown here is derived from an EMBL/GenBank/DDBJ whole genome shotgun (WGS) entry which is preliminary data.</text>
</comment>
<feature type="region of interest" description="Disordered" evidence="1">
    <location>
        <begin position="198"/>
        <end position="224"/>
    </location>
</feature>
<proteinExistence type="predicted"/>
<reference evidence="2 3" key="1">
    <citation type="journal article" date="2020" name="ISME J.">
        <title>Uncovering the hidden diversity of litter-decomposition mechanisms in mushroom-forming fungi.</title>
        <authorList>
            <person name="Floudas D."/>
            <person name="Bentzer J."/>
            <person name="Ahren D."/>
            <person name="Johansson T."/>
            <person name="Persson P."/>
            <person name="Tunlid A."/>
        </authorList>
    </citation>
    <scope>NUCLEOTIDE SEQUENCE [LARGE SCALE GENOMIC DNA]</scope>
    <source>
        <strain evidence="2 3">CBS 291.85</strain>
    </source>
</reference>
<dbReference type="OrthoDB" id="3034033at2759"/>
<evidence type="ECO:0000256" key="1">
    <source>
        <dbReference type="SAM" id="MobiDB-lite"/>
    </source>
</evidence>
<feature type="compositionally biased region" description="Basic and acidic residues" evidence="1">
    <location>
        <begin position="344"/>
        <end position="356"/>
    </location>
</feature>
<dbReference type="EMBL" id="JAACJM010000039">
    <property type="protein sequence ID" value="KAF5361653.1"/>
    <property type="molecule type" value="Genomic_DNA"/>
</dbReference>
<organism evidence="2 3">
    <name type="scientific">Tetrapyrgos nigripes</name>
    <dbReference type="NCBI Taxonomy" id="182062"/>
    <lineage>
        <taxon>Eukaryota</taxon>
        <taxon>Fungi</taxon>
        <taxon>Dikarya</taxon>
        <taxon>Basidiomycota</taxon>
        <taxon>Agaricomycotina</taxon>
        <taxon>Agaricomycetes</taxon>
        <taxon>Agaricomycetidae</taxon>
        <taxon>Agaricales</taxon>
        <taxon>Marasmiineae</taxon>
        <taxon>Marasmiaceae</taxon>
        <taxon>Tetrapyrgos</taxon>
    </lineage>
</organism>
<dbReference type="Proteomes" id="UP000559256">
    <property type="component" value="Unassembled WGS sequence"/>
</dbReference>
<protein>
    <submittedName>
        <fullName evidence="2">Uncharacterized protein</fullName>
    </submittedName>
</protein>
<feature type="region of interest" description="Disordered" evidence="1">
    <location>
        <begin position="488"/>
        <end position="541"/>
    </location>
</feature>
<feature type="compositionally biased region" description="Polar residues" evidence="1">
    <location>
        <begin position="391"/>
        <end position="416"/>
    </location>
</feature>
<accession>A0A8H5GB40</accession>
<evidence type="ECO:0000313" key="3">
    <source>
        <dbReference type="Proteomes" id="UP000559256"/>
    </source>
</evidence>
<dbReference type="AlphaFoldDB" id="A0A8H5GB40"/>
<feature type="region of interest" description="Disordered" evidence="1">
    <location>
        <begin position="329"/>
        <end position="356"/>
    </location>
</feature>
<name>A0A8H5GB40_9AGAR</name>
<keyword evidence="3" id="KW-1185">Reference proteome</keyword>
<gene>
    <name evidence="2" type="ORF">D9758_007345</name>
</gene>